<dbReference type="Proteomes" id="UP000306420">
    <property type="component" value="Unassembled WGS sequence"/>
</dbReference>
<comment type="caution">
    <text evidence="2">The sequence shown here is derived from an EMBL/GenBank/DDBJ whole genome shotgun (WGS) entry which is preliminary data.</text>
</comment>
<dbReference type="OrthoDB" id="5243123at2"/>
<dbReference type="AlphaFoldDB" id="A0A5R9DW26"/>
<evidence type="ECO:0000313" key="3">
    <source>
        <dbReference type="Proteomes" id="UP000306420"/>
    </source>
</evidence>
<sequence>MIYFNYIKFKENESVTQPSPIISKTQMTLIDHMLEYNQYRPLLSYIKENTTLNDSYLTHSIQLAQAFLDVNIREIEQLAPKVDRQYLLKPTYLERRVYSYAHYMNVQFERSEYMDYFRALSPLLVDLLRLIIEEDFMPELSQYIQPIVKETVEGTPVYRGLQWKQAKVEEEANKVAETFTKYYGDRFNYKHYVSSSHLLKLIDDHSRNDEVRAKAISLRHIEKYVRNIVAHEVIYVSDELVERRSGMNVKQIHRLLQEALILAGLDDKRQWAILNEINKAIKNNIQDRTN</sequence>
<organism evidence="2 3">
    <name type="scientific">Ruoffia tabacinasalis</name>
    <dbReference type="NCBI Taxonomy" id="87458"/>
    <lineage>
        <taxon>Bacteria</taxon>
        <taxon>Bacillati</taxon>
        <taxon>Bacillota</taxon>
        <taxon>Bacilli</taxon>
        <taxon>Lactobacillales</taxon>
        <taxon>Aerococcaceae</taxon>
        <taxon>Ruoffia</taxon>
    </lineage>
</organism>
<name>A0A5R9DW26_9LACT</name>
<accession>A0A5R9DW26</accession>
<evidence type="ECO:0000259" key="1">
    <source>
        <dbReference type="Pfam" id="PF09659"/>
    </source>
</evidence>
<dbReference type="Pfam" id="PF09659">
    <property type="entry name" value="Cas_Csm6_HEPN"/>
    <property type="match status" value="1"/>
</dbReference>
<dbReference type="EMBL" id="VBSP01000017">
    <property type="protein sequence ID" value="TLQ41448.1"/>
    <property type="molecule type" value="Genomic_DNA"/>
</dbReference>
<feature type="domain" description="Csm6 HEPN" evidence="1">
    <location>
        <begin position="95"/>
        <end position="281"/>
    </location>
</feature>
<evidence type="ECO:0000313" key="2">
    <source>
        <dbReference type="EMBL" id="TLQ41448.1"/>
    </source>
</evidence>
<proteinExistence type="predicted"/>
<protein>
    <recommendedName>
        <fullName evidence="1">Csm6 HEPN domain-containing protein</fullName>
    </recommendedName>
</protein>
<reference evidence="2 3" key="1">
    <citation type="submission" date="2019-05" db="EMBL/GenBank/DDBJ databases">
        <title>The metagenome of a microbial culture collection derived from dairy environment covers the genomic content of the human microbiome.</title>
        <authorList>
            <person name="Roder T."/>
            <person name="Wuthrich D."/>
            <person name="Sattari Z."/>
            <person name="Von Ah U."/>
            <person name="Bar C."/>
            <person name="Ronchi F."/>
            <person name="Macpherson A.J."/>
            <person name="Ganal-Vonarburg S.C."/>
            <person name="Bruggmann R."/>
            <person name="Vergeres G."/>
        </authorList>
    </citation>
    <scope>NUCLEOTIDE SEQUENCE [LARGE SCALE GENOMIC DNA]</scope>
    <source>
        <strain evidence="2 3">FAM 24227</strain>
    </source>
</reference>
<gene>
    <name evidence="2" type="ORF">FEZ33_06135</name>
</gene>
<dbReference type="InterPro" id="IPR053941">
    <property type="entry name" value="Csm6_HEPN"/>
</dbReference>